<dbReference type="GeneID" id="108680705"/>
<proteinExistence type="predicted"/>
<gene>
    <name evidence="2" type="primary">LOC108680705</name>
</gene>
<dbReference type="KEGG" id="hazt:108680705"/>
<organism evidence="1 2">
    <name type="scientific">Hyalella azteca</name>
    <name type="common">Amphipod</name>
    <dbReference type="NCBI Taxonomy" id="294128"/>
    <lineage>
        <taxon>Eukaryota</taxon>
        <taxon>Metazoa</taxon>
        <taxon>Ecdysozoa</taxon>
        <taxon>Arthropoda</taxon>
        <taxon>Crustacea</taxon>
        <taxon>Multicrustacea</taxon>
        <taxon>Malacostraca</taxon>
        <taxon>Eumalacostraca</taxon>
        <taxon>Peracarida</taxon>
        <taxon>Amphipoda</taxon>
        <taxon>Senticaudata</taxon>
        <taxon>Talitrida</taxon>
        <taxon>Talitroidea</taxon>
        <taxon>Hyalellidae</taxon>
        <taxon>Hyalella</taxon>
    </lineage>
</organism>
<accession>A0A8B7PGF8</accession>
<keyword evidence="1" id="KW-1185">Reference proteome</keyword>
<dbReference type="Proteomes" id="UP000694843">
    <property type="component" value="Unplaced"/>
</dbReference>
<protein>
    <submittedName>
        <fullName evidence="2">Uncharacterized protein LOC108680705</fullName>
    </submittedName>
</protein>
<reference evidence="2" key="1">
    <citation type="submission" date="2025-08" db="UniProtKB">
        <authorList>
            <consortium name="RefSeq"/>
        </authorList>
    </citation>
    <scope>IDENTIFICATION</scope>
    <source>
        <tissue evidence="2">Whole organism</tissue>
    </source>
</reference>
<evidence type="ECO:0000313" key="2">
    <source>
        <dbReference type="RefSeq" id="XP_018025080.1"/>
    </source>
</evidence>
<dbReference type="RefSeq" id="XP_018025080.1">
    <property type="nucleotide sequence ID" value="XM_018169591.2"/>
</dbReference>
<dbReference type="AlphaFoldDB" id="A0A8B7PGF8"/>
<name>A0A8B7PGF8_HYAAZ</name>
<sequence length="106" mass="12141">MSGYTYPPITMDQQPRLVIQHKASWLDPSVYIYKILIPCLIWLPQQLAEIFSARTFKKLMSVVGLSSPSKSVRDKPDDCSGFTAEKISESLELIQAKKVFNRFRMS</sequence>
<evidence type="ECO:0000313" key="1">
    <source>
        <dbReference type="Proteomes" id="UP000694843"/>
    </source>
</evidence>